<feature type="transmembrane region" description="Helical" evidence="11">
    <location>
        <begin position="1195"/>
        <end position="1219"/>
    </location>
</feature>
<proteinExistence type="inferred from homology"/>
<dbReference type="InterPro" id="IPR003439">
    <property type="entry name" value="ABC_transporter-like_ATP-bd"/>
</dbReference>
<evidence type="ECO:0000256" key="7">
    <source>
        <dbReference type="ARBA" id="ARBA00022840"/>
    </source>
</evidence>
<feature type="transmembrane region" description="Helical" evidence="11">
    <location>
        <begin position="335"/>
        <end position="352"/>
    </location>
</feature>
<feature type="transmembrane region" description="Helical" evidence="11">
    <location>
        <begin position="29"/>
        <end position="50"/>
    </location>
</feature>
<dbReference type="InterPro" id="IPR003593">
    <property type="entry name" value="AAA+_ATPase"/>
</dbReference>
<keyword evidence="3" id="KW-0813">Transport</keyword>
<evidence type="ECO:0000256" key="3">
    <source>
        <dbReference type="ARBA" id="ARBA00022448"/>
    </source>
</evidence>
<evidence type="ECO:0000256" key="4">
    <source>
        <dbReference type="ARBA" id="ARBA00022692"/>
    </source>
</evidence>
<feature type="transmembrane region" description="Helical" evidence="11">
    <location>
        <begin position="227"/>
        <end position="247"/>
    </location>
</feature>
<evidence type="ECO:0000256" key="11">
    <source>
        <dbReference type="SAM" id="Phobius"/>
    </source>
</evidence>
<keyword evidence="7" id="KW-0067">ATP-binding</keyword>
<accession>A0AAE0K4U1</accession>
<evidence type="ECO:0000256" key="8">
    <source>
        <dbReference type="ARBA" id="ARBA00022989"/>
    </source>
</evidence>
<evidence type="ECO:0000256" key="5">
    <source>
        <dbReference type="ARBA" id="ARBA00022737"/>
    </source>
</evidence>
<feature type="transmembrane region" description="Helical" evidence="11">
    <location>
        <begin position="308"/>
        <end position="329"/>
    </location>
</feature>
<keyword evidence="6" id="KW-0547">Nucleotide-binding</keyword>
<dbReference type="GO" id="GO:0016020">
    <property type="term" value="C:membrane"/>
    <property type="evidence" value="ECO:0007669"/>
    <property type="project" value="UniProtKB-SubCell"/>
</dbReference>
<dbReference type="SUPFAM" id="SSF52540">
    <property type="entry name" value="P-loop containing nucleoside triphosphate hydrolases"/>
    <property type="match status" value="2"/>
</dbReference>
<feature type="transmembrane region" description="Helical" evidence="11">
    <location>
        <begin position="832"/>
        <end position="854"/>
    </location>
</feature>
<dbReference type="GO" id="GO:0016887">
    <property type="term" value="F:ATP hydrolysis activity"/>
    <property type="evidence" value="ECO:0007669"/>
    <property type="project" value="InterPro"/>
</dbReference>
<feature type="region of interest" description="Disordered" evidence="10">
    <location>
        <begin position="1595"/>
        <end position="1617"/>
    </location>
</feature>
<gene>
    <name evidence="13" type="ORF">B0T24DRAFT_362978</name>
</gene>
<keyword evidence="14" id="KW-1185">Reference proteome</keyword>
<dbReference type="Proteomes" id="UP001287356">
    <property type="component" value="Unassembled WGS sequence"/>
</dbReference>
<feature type="transmembrane region" description="Helical" evidence="11">
    <location>
        <begin position="417"/>
        <end position="439"/>
    </location>
</feature>
<dbReference type="InterPro" id="IPR026082">
    <property type="entry name" value="ABCA"/>
</dbReference>
<dbReference type="GO" id="GO:0005524">
    <property type="term" value="F:ATP binding"/>
    <property type="evidence" value="ECO:0007669"/>
    <property type="project" value="UniProtKB-KW"/>
</dbReference>
<feature type="domain" description="ABC transporter" evidence="12">
    <location>
        <begin position="1309"/>
        <end position="1547"/>
    </location>
</feature>
<evidence type="ECO:0000313" key="13">
    <source>
        <dbReference type="EMBL" id="KAK3369647.1"/>
    </source>
</evidence>
<dbReference type="PROSITE" id="PS00211">
    <property type="entry name" value="ABC_TRANSPORTER_1"/>
    <property type="match status" value="2"/>
</dbReference>
<feature type="transmembrane region" description="Helical" evidence="11">
    <location>
        <begin position="273"/>
        <end position="296"/>
    </location>
</feature>
<dbReference type="CDD" id="cd03263">
    <property type="entry name" value="ABC_subfamily_A"/>
    <property type="match status" value="2"/>
</dbReference>
<feature type="compositionally biased region" description="Basic and acidic residues" evidence="10">
    <location>
        <begin position="1601"/>
        <end position="1611"/>
    </location>
</feature>
<comment type="subcellular location">
    <subcellularLocation>
        <location evidence="1">Membrane</location>
        <topology evidence="1">Multi-pass membrane protein</topology>
    </subcellularLocation>
</comment>
<keyword evidence="9 11" id="KW-0472">Membrane</keyword>
<feature type="transmembrane region" description="Helical" evidence="11">
    <location>
        <begin position="364"/>
        <end position="388"/>
    </location>
</feature>
<comment type="similarity">
    <text evidence="2">Belongs to the ABC transporter superfamily. ABCA family.</text>
</comment>
<reference evidence="13" key="1">
    <citation type="journal article" date="2023" name="Mol. Phylogenet. Evol.">
        <title>Genome-scale phylogeny and comparative genomics of the fungal order Sordariales.</title>
        <authorList>
            <person name="Hensen N."/>
            <person name="Bonometti L."/>
            <person name="Westerberg I."/>
            <person name="Brannstrom I.O."/>
            <person name="Guillou S."/>
            <person name="Cros-Aarteil S."/>
            <person name="Calhoun S."/>
            <person name="Haridas S."/>
            <person name="Kuo A."/>
            <person name="Mondo S."/>
            <person name="Pangilinan J."/>
            <person name="Riley R."/>
            <person name="LaButti K."/>
            <person name="Andreopoulos B."/>
            <person name="Lipzen A."/>
            <person name="Chen C."/>
            <person name="Yan M."/>
            <person name="Daum C."/>
            <person name="Ng V."/>
            <person name="Clum A."/>
            <person name="Steindorff A."/>
            <person name="Ohm R.A."/>
            <person name="Martin F."/>
            <person name="Silar P."/>
            <person name="Natvig D.O."/>
            <person name="Lalanne C."/>
            <person name="Gautier V."/>
            <person name="Ament-Velasquez S.L."/>
            <person name="Kruys A."/>
            <person name="Hutchinson M.I."/>
            <person name="Powell A.J."/>
            <person name="Barry K."/>
            <person name="Miller A.N."/>
            <person name="Grigoriev I.V."/>
            <person name="Debuchy R."/>
            <person name="Gladieux P."/>
            <person name="Hiltunen Thoren M."/>
            <person name="Johannesson H."/>
        </authorList>
    </citation>
    <scope>NUCLEOTIDE SEQUENCE</scope>
    <source>
        <strain evidence="13">CBS 958.72</strain>
    </source>
</reference>
<feature type="domain" description="ABC transporter" evidence="12">
    <location>
        <begin position="469"/>
        <end position="703"/>
    </location>
</feature>
<sequence>MAWSSPRQFARQVKALVWKNLVLLVTRHWLSTLLLAAVAPIAILAVTLNIKNFEPAKKGFGVGSPAPVIALRDAIPSSQRLVIVRADNPDLGSDIDDVIKTITEPLAPSQWFQVSSRQEATDSCFTNFRGTSGCYAVITFNDSPLSTVPFLNHTWSYTVRFDPIHGQVYSADVFSQDNTYQRYWLPTQLAVENAMTNSTEAPLTYMYTTQTQEDVDADQRRQYAKNVVRIFVIVFFLHVVPSIYHVVNVITTEREIGLSQLVDAMGSGPTARVVSHIITFSSVYLPTWLISGVLYWDLLFPDTNAAILIFWQLFSGLAFLNATVFAAAFFKTRRISSIFVVICFGLLAAGAMDTLSQRIQTSSVLPLSLFFPAMNYIYLVSHMARFAVINQPVNMWQTSGLESFDLEQSYYVPVKTFWGFLILQIFFYPVLAILAEHFVHGINHKGRAMTATGETEFSGGSDADSGVAIRTTGLAKVYPLTWHKNWAGFGRDKNTGLRALNGVDLVAHKRQILCLLGVNGAGKSTTLDLLSGFQQPTAGTMDIAASPSQLGICPQRNVLFDRLTVLEHVKFWSQLKGGREDANAMHELIAACDLSHKTHSQAGTLSGGQKRKLQLACMFVGGTTVCLMDEVTSGLDPISRRAIWNIILAERSKRSMVFTTHFLDEGEVLADHIVILSKGQIKCQGSGIELKNTYGGGYRVYAPLGSARGGVKGIDAPWTVHQDQMVYQTPDSRSAAQIVSQLEAAGHSNVQVAGPTVEDVFLHVAQADVEAQELALGHQDDEKGADINNSNTIKSAAPMLLPGQQLSSGRPTSFFQQVRILMMKRMRVLPRYWASAFLALLLPIALMPGINTLVKKSFIRPSCVNHNNQWSIYEPANVSLYSFYYYSPDFEYSGKHMPFGPPSAVPALRNVLSKFPVGYEYNMSYFDADFDVYDTLDEFQAKIHKDHPFGQAQLFIGTDGKPTTIAQNSQTSIEGAMISLNLYTSIRSGVEIAAHIDYTYQPPVSDGGSSTYILYASLIMALYPAFFALYPAFERVQNVRALQFSNGVRPLPMWTAYFLFDLAFVTAVSIAFTITISQQFPLWWGYAYMLPVCLLHGITAIVLAYIVSLRASSQLSGFLWAIGFALLSWFAMVLAYVLPNTISDAINVQRNADIVAYTLGLVFPIGSVIRGMALGFNMYQLACRDDGAAATPGSWWGYGFPITYLIVQVVLFGALLVWLDSDLSFSLLLPRRGPGRGGAGGAAAVAAAGRYGSLSDDDIELAPGGKAGAFTKSSPVTASALGAGVEKETQRVEAQEQQLPAPGGERDLVRMVHVSQTFGGGGVPAVDDLSLGLGRGEILALLGPNGAGKTTVVNMMRGELRPTRGDMFVRDVSVSRHPRAAQQATGVCPQFDALDLLTARQHLAFYARIKGVPAAELDANVNTALARVGLAEHADKQAAALSGGNRRKLSLAIALMGNPAVLVLDEPSSSMDAAAKRAMWSIIRSEMATGGGDSAGGRALLLTTHSMEEADALATRAAILSQGRLLAIGTTGVLRHAYSSLYHVQLLLASAPHSPEHEMHAVEDWVRAEFAHATFEGPSLGGQVKFMVPASSLGPAPVPARDSRDGTEQHDISSVPLLKGERDADAAAAGSGSVSHLISVLEAHRDQLGLHDYSIGAPTLERVFLSVVKDSYVEEEGKQRRKGLAGLLDFLGWKRSQKE</sequence>
<feature type="transmembrane region" description="Helical" evidence="11">
    <location>
        <begin position="1012"/>
        <end position="1033"/>
    </location>
</feature>
<reference evidence="13" key="2">
    <citation type="submission" date="2023-06" db="EMBL/GenBank/DDBJ databases">
        <authorList>
            <consortium name="Lawrence Berkeley National Laboratory"/>
            <person name="Haridas S."/>
            <person name="Hensen N."/>
            <person name="Bonometti L."/>
            <person name="Westerberg I."/>
            <person name="Brannstrom I.O."/>
            <person name="Guillou S."/>
            <person name="Cros-Aarteil S."/>
            <person name="Calhoun S."/>
            <person name="Kuo A."/>
            <person name="Mondo S."/>
            <person name="Pangilinan J."/>
            <person name="Riley R."/>
            <person name="Labutti K."/>
            <person name="Andreopoulos B."/>
            <person name="Lipzen A."/>
            <person name="Chen C."/>
            <person name="Yanf M."/>
            <person name="Daum C."/>
            <person name="Ng V."/>
            <person name="Clum A."/>
            <person name="Steindorff A."/>
            <person name="Ohm R."/>
            <person name="Martin F."/>
            <person name="Silar P."/>
            <person name="Natvig D."/>
            <person name="Lalanne C."/>
            <person name="Gautier V."/>
            <person name="Ament-Velasquez S.L."/>
            <person name="Kruys A."/>
            <person name="Hutchinson M.I."/>
            <person name="Powell A.J."/>
            <person name="Barry K."/>
            <person name="Miller A.N."/>
            <person name="Grigoriev I.V."/>
            <person name="Debuchy R."/>
            <person name="Gladieux P."/>
            <person name="Thoren M.H."/>
            <person name="Johannesson H."/>
        </authorList>
    </citation>
    <scope>NUCLEOTIDE SEQUENCE</scope>
    <source>
        <strain evidence="13">CBS 958.72</strain>
    </source>
</reference>
<organism evidence="13 14">
    <name type="scientific">Lasiosphaeria ovina</name>
    <dbReference type="NCBI Taxonomy" id="92902"/>
    <lineage>
        <taxon>Eukaryota</taxon>
        <taxon>Fungi</taxon>
        <taxon>Dikarya</taxon>
        <taxon>Ascomycota</taxon>
        <taxon>Pezizomycotina</taxon>
        <taxon>Sordariomycetes</taxon>
        <taxon>Sordariomycetidae</taxon>
        <taxon>Sordariales</taxon>
        <taxon>Lasiosphaeriaceae</taxon>
        <taxon>Lasiosphaeria</taxon>
    </lineage>
</organism>
<feature type="transmembrane region" description="Helical" evidence="11">
    <location>
        <begin position="1054"/>
        <end position="1077"/>
    </location>
</feature>
<comment type="caution">
    <text evidence="13">The sequence shown here is derived from an EMBL/GenBank/DDBJ whole genome shotgun (WGS) entry which is preliminary data.</text>
</comment>
<evidence type="ECO:0000256" key="6">
    <source>
        <dbReference type="ARBA" id="ARBA00022741"/>
    </source>
</evidence>
<evidence type="ECO:0000256" key="10">
    <source>
        <dbReference type="SAM" id="MobiDB-lite"/>
    </source>
</evidence>
<dbReference type="PROSITE" id="PS50893">
    <property type="entry name" value="ABC_TRANSPORTER_2"/>
    <property type="match status" value="2"/>
</dbReference>
<keyword evidence="5" id="KW-0677">Repeat</keyword>
<dbReference type="EMBL" id="JAULSN010000006">
    <property type="protein sequence ID" value="KAK3369647.1"/>
    <property type="molecule type" value="Genomic_DNA"/>
</dbReference>
<dbReference type="InterPro" id="IPR013525">
    <property type="entry name" value="ABC2_TM"/>
</dbReference>
<dbReference type="Pfam" id="PF00005">
    <property type="entry name" value="ABC_tran"/>
    <property type="match status" value="2"/>
</dbReference>
<dbReference type="InterPro" id="IPR027417">
    <property type="entry name" value="P-loop_NTPase"/>
</dbReference>
<dbReference type="PANTHER" id="PTHR19229">
    <property type="entry name" value="ATP-BINDING CASSETTE TRANSPORTER SUBFAMILY A ABCA"/>
    <property type="match status" value="1"/>
</dbReference>
<evidence type="ECO:0000256" key="9">
    <source>
        <dbReference type="ARBA" id="ARBA00023136"/>
    </source>
</evidence>
<evidence type="ECO:0000313" key="14">
    <source>
        <dbReference type="Proteomes" id="UP001287356"/>
    </source>
</evidence>
<feature type="transmembrane region" description="Helical" evidence="11">
    <location>
        <begin position="1154"/>
        <end position="1174"/>
    </location>
</feature>
<dbReference type="Gene3D" id="3.40.50.300">
    <property type="entry name" value="P-loop containing nucleotide triphosphate hydrolases"/>
    <property type="match status" value="2"/>
</dbReference>
<dbReference type="SMART" id="SM00382">
    <property type="entry name" value="AAA"/>
    <property type="match status" value="2"/>
</dbReference>
<dbReference type="PANTHER" id="PTHR19229:SF36">
    <property type="entry name" value="ATP-BINDING CASSETTE SUB-FAMILY A MEMBER 2"/>
    <property type="match status" value="1"/>
</dbReference>
<name>A0AAE0K4U1_9PEZI</name>
<evidence type="ECO:0000259" key="12">
    <source>
        <dbReference type="PROSITE" id="PS50893"/>
    </source>
</evidence>
<dbReference type="FunFam" id="3.40.50.300:FF:000335">
    <property type="entry name" value="ATP binding cassette subfamily A member 5"/>
    <property type="match status" value="1"/>
</dbReference>
<evidence type="ECO:0000256" key="1">
    <source>
        <dbReference type="ARBA" id="ARBA00004141"/>
    </source>
</evidence>
<keyword evidence="8 11" id="KW-1133">Transmembrane helix</keyword>
<keyword evidence="4 11" id="KW-0812">Transmembrane</keyword>
<evidence type="ECO:0000256" key="2">
    <source>
        <dbReference type="ARBA" id="ARBA00008869"/>
    </source>
</evidence>
<dbReference type="Pfam" id="PF12698">
    <property type="entry name" value="ABC2_membrane_3"/>
    <property type="match status" value="2"/>
</dbReference>
<feature type="transmembrane region" description="Helical" evidence="11">
    <location>
        <begin position="1083"/>
        <end position="1106"/>
    </location>
</feature>
<dbReference type="GO" id="GO:0005319">
    <property type="term" value="F:lipid transporter activity"/>
    <property type="evidence" value="ECO:0007669"/>
    <property type="project" value="TreeGrafter"/>
</dbReference>
<dbReference type="GO" id="GO:0140359">
    <property type="term" value="F:ABC-type transporter activity"/>
    <property type="evidence" value="ECO:0007669"/>
    <property type="project" value="InterPro"/>
</dbReference>
<dbReference type="InterPro" id="IPR017871">
    <property type="entry name" value="ABC_transporter-like_CS"/>
</dbReference>
<feature type="transmembrane region" description="Helical" evidence="11">
    <location>
        <begin position="1118"/>
        <end position="1138"/>
    </location>
</feature>
<protein>
    <recommendedName>
        <fullName evidence="12">ABC transporter domain-containing protein</fullName>
    </recommendedName>
</protein>